<accession>A0A2P5ARF0</accession>
<proteinExistence type="predicted"/>
<evidence type="ECO:0000313" key="1">
    <source>
        <dbReference type="EMBL" id="PON39120.1"/>
    </source>
</evidence>
<sequence>MYTARDGCINRDLVVGAKDVGMPTRASGRSRDLRGSSCHLGWWPLEPSQLTRMAIKENEQFKFRLKEKSLALGSGYF</sequence>
<gene>
    <name evidence="1" type="ORF">PanWU01x14_307580</name>
</gene>
<dbReference type="EMBL" id="JXTB01000475">
    <property type="protein sequence ID" value="PON39120.1"/>
    <property type="molecule type" value="Genomic_DNA"/>
</dbReference>
<protein>
    <submittedName>
        <fullName evidence="1">Uncharacterized protein</fullName>
    </submittedName>
</protein>
<organism evidence="1 2">
    <name type="scientific">Parasponia andersonii</name>
    <name type="common">Sponia andersonii</name>
    <dbReference type="NCBI Taxonomy" id="3476"/>
    <lineage>
        <taxon>Eukaryota</taxon>
        <taxon>Viridiplantae</taxon>
        <taxon>Streptophyta</taxon>
        <taxon>Embryophyta</taxon>
        <taxon>Tracheophyta</taxon>
        <taxon>Spermatophyta</taxon>
        <taxon>Magnoliopsida</taxon>
        <taxon>eudicotyledons</taxon>
        <taxon>Gunneridae</taxon>
        <taxon>Pentapetalae</taxon>
        <taxon>rosids</taxon>
        <taxon>fabids</taxon>
        <taxon>Rosales</taxon>
        <taxon>Cannabaceae</taxon>
        <taxon>Parasponia</taxon>
    </lineage>
</organism>
<reference evidence="2" key="1">
    <citation type="submission" date="2016-06" db="EMBL/GenBank/DDBJ databases">
        <title>Parallel loss of symbiosis genes in relatives of nitrogen-fixing non-legume Parasponia.</title>
        <authorList>
            <person name="Van Velzen R."/>
            <person name="Holmer R."/>
            <person name="Bu F."/>
            <person name="Rutten L."/>
            <person name="Van Zeijl A."/>
            <person name="Liu W."/>
            <person name="Santuari L."/>
            <person name="Cao Q."/>
            <person name="Sharma T."/>
            <person name="Shen D."/>
            <person name="Roswanjaya Y."/>
            <person name="Wardhani T."/>
            <person name="Kalhor M.S."/>
            <person name="Jansen J."/>
            <person name="Van den Hoogen J."/>
            <person name="Gungor B."/>
            <person name="Hartog M."/>
            <person name="Hontelez J."/>
            <person name="Verver J."/>
            <person name="Yang W.-C."/>
            <person name="Schijlen E."/>
            <person name="Repin R."/>
            <person name="Schilthuizen M."/>
            <person name="Schranz E."/>
            <person name="Heidstra R."/>
            <person name="Miyata K."/>
            <person name="Fedorova E."/>
            <person name="Kohlen W."/>
            <person name="Bisseling T."/>
            <person name="Smit S."/>
            <person name="Geurts R."/>
        </authorList>
    </citation>
    <scope>NUCLEOTIDE SEQUENCE [LARGE SCALE GENOMIC DNA]</scope>
    <source>
        <strain evidence="2">cv. WU1-14</strain>
    </source>
</reference>
<dbReference type="AlphaFoldDB" id="A0A2P5ARF0"/>
<keyword evidence="2" id="KW-1185">Reference proteome</keyword>
<evidence type="ECO:0000313" key="2">
    <source>
        <dbReference type="Proteomes" id="UP000237105"/>
    </source>
</evidence>
<name>A0A2P5ARF0_PARAD</name>
<comment type="caution">
    <text evidence="1">The sequence shown here is derived from an EMBL/GenBank/DDBJ whole genome shotgun (WGS) entry which is preliminary data.</text>
</comment>
<dbReference type="Proteomes" id="UP000237105">
    <property type="component" value="Unassembled WGS sequence"/>
</dbReference>